<feature type="domain" description="PDZ GRASP-type" evidence="6">
    <location>
        <begin position="109"/>
        <end position="198"/>
    </location>
</feature>
<evidence type="ECO:0000313" key="7">
    <source>
        <dbReference type="EMBL" id="CAD9681870.1"/>
    </source>
</evidence>
<dbReference type="GO" id="GO:0007030">
    <property type="term" value="P:Golgi organization"/>
    <property type="evidence" value="ECO:0007669"/>
    <property type="project" value="TreeGrafter"/>
</dbReference>
<accession>A0A7S2WEH5</accession>
<keyword evidence="3" id="KW-0333">Golgi apparatus</keyword>
<evidence type="ECO:0000256" key="1">
    <source>
        <dbReference type="ARBA" id="ARBA00004394"/>
    </source>
</evidence>
<feature type="compositionally biased region" description="Low complexity" evidence="5">
    <location>
        <begin position="293"/>
        <end position="313"/>
    </location>
</feature>
<name>A0A7S2WEH5_9STRA</name>
<evidence type="ECO:0000256" key="3">
    <source>
        <dbReference type="ARBA" id="ARBA00023034"/>
    </source>
</evidence>
<keyword evidence="4" id="KW-0472">Membrane</keyword>
<feature type="compositionally biased region" description="Low complexity" evidence="5">
    <location>
        <begin position="225"/>
        <end position="239"/>
    </location>
</feature>
<comment type="subcellular location">
    <subcellularLocation>
        <location evidence="1">Golgi apparatus membrane</location>
    </subcellularLocation>
</comment>
<dbReference type="InterPro" id="IPR024958">
    <property type="entry name" value="GRASP_PDZ"/>
</dbReference>
<feature type="compositionally biased region" description="Low complexity" evidence="5">
    <location>
        <begin position="254"/>
        <end position="278"/>
    </location>
</feature>
<evidence type="ECO:0000256" key="5">
    <source>
        <dbReference type="SAM" id="MobiDB-lite"/>
    </source>
</evidence>
<dbReference type="InterPro" id="IPR036034">
    <property type="entry name" value="PDZ_sf"/>
</dbReference>
<dbReference type="PROSITE" id="PS51865">
    <property type="entry name" value="PDZ_GRASP"/>
    <property type="match status" value="2"/>
</dbReference>
<keyword evidence="2" id="KW-0677">Repeat</keyword>
<evidence type="ECO:0000259" key="6">
    <source>
        <dbReference type="PROSITE" id="PS51865"/>
    </source>
</evidence>
<dbReference type="Gene3D" id="2.30.42.10">
    <property type="match status" value="2"/>
</dbReference>
<organism evidence="7">
    <name type="scientific">Rhizochromulina marina</name>
    <dbReference type="NCBI Taxonomy" id="1034831"/>
    <lineage>
        <taxon>Eukaryota</taxon>
        <taxon>Sar</taxon>
        <taxon>Stramenopiles</taxon>
        <taxon>Ochrophyta</taxon>
        <taxon>Dictyochophyceae</taxon>
        <taxon>Rhizochromulinales</taxon>
        <taxon>Rhizochromulina</taxon>
    </lineage>
</organism>
<feature type="region of interest" description="Disordered" evidence="5">
    <location>
        <begin position="207"/>
        <end position="313"/>
    </location>
</feature>
<dbReference type="GO" id="GO:0000139">
    <property type="term" value="C:Golgi membrane"/>
    <property type="evidence" value="ECO:0007669"/>
    <property type="project" value="UniProtKB-SubCell"/>
</dbReference>
<proteinExistence type="predicted"/>
<dbReference type="Pfam" id="PF04495">
    <property type="entry name" value="GRASP55_65"/>
    <property type="match status" value="1"/>
</dbReference>
<sequence>MGQTMSQEEADSVGYRVLGVQPNSPASSAGLVSFFDFVVAANNYPLKELDNKFVEMIKESEGKPLPLTIYNIKSETTRDVVITPRRNWGGQGMLGVTIRFDTYWRAEESLVRVLDVVADSPAHLAGLQPSNDYLLGTAEKVFKDTETLYEAVSQHIDSIVEFYVYNTSSDEVRVAIVMPTNEWNGDGCLGISVGHGYLHRLPHQCKQSTGTSVEPNRPAAPNLMDATAQPSADPATSTPAPAPVAPAPPPAGSPPAEGAPEAQSSLPAPAASEAAAGSSPPPPPTAPPPAAPGAPAATAASAQAPAATGPASN</sequence>
<protein>
    <recommendedName>
        <fullName evidence="6">PDZ GRASP-type domain-containing protein</fullName>
    </recommendedName>
</protein>
<evidence type="ECO:0000256" key="4">
    <source>
        <dbReference type="ARBA" id="ARBA00023136"/>
    </source>
</evidence>
<dbReference type="PANTHER" id="PTHR12893:SF0">
    <property type="entry name" value="GRASP65"/>
    <property type="match status" value="1"/>
</dbReference>
<dbReference type="InterPro" id="IPR007583">
    <property type="entry name" value="GRASP55_65"/>
</dbReference>
<dbReference type="AlphaFoldDB" id="A0A7S2WEH5"/>
<feature type="compositionally biased region" description="Pro residues" evidence="5">
    <location>
        <begin position="279"/>
        <end position="292"/>
    </location>
</feature>
<dbReference type="EMBL" id="HBHJ01012899">
    <property type="protein sequence ID" value="CAD9681870.1"/>
    <property type="molecule type" value="Transcribed_RNA"/>
</dbReference>
<evidence type="ECO:0000256" key="2">
    <source>
        <dbReference type="ARBA" id="ARBA00022737"/>
    </source>
</evidence>
<gene>
    <name evidence="7" type="ORF">RMAR1173_LOCUS8418</name>
</gene>
<feature type="domain" description="PDZ GRASP-type" evidence="6">
    <location>
        <begin position="13"/>
        <end position="103"/>
    </location>
</feature>
<dbReference type="PANTHER" id="PTHR12893">
    <property type="entry name" value="GOLGI REASSEMBLY STACKING PROTEIN GRASP"/>
    <property type="match status" value="1"/>
</dbReference>
<feature type="compositionally biased region" description="Pro residues" evidence="5">
    <location>
        <begin position="240"/>
        <end position="253"/>
    </location>
</feature>
<reference evidence="7" key="1">
    <citation type="submission" date="2021-01" db="EMBL/GenBank/DDBJ databases">
        <authorList>
            <person name="Corre E."/>
            <person name="Pelletier E."/>
            <person name="Niang G."/>
            <person name="Scheremetjew M."/>
            <person name="Finn R."/>
            <person name="Kale V."/>
            <person name="Holt S."/>
            <person name="Cochrane G."/>
            <person name="Meng A."/>
            <person name="Brown T."/>
            <person name="Cohen L."/>
        </authorList>
    </citation>
    <scope>NUCLEOTIDE SEQUENCE</scope>
    <source>
        <strain evidence="7">CCMP1243</strain>
    </source>
</reference>
<dbReference type="SUPFAM" id="SSF50156">
    <property type="entry name" value="PDZ domain-like"/>
    <property type="match status" value="2"/>
</dbReference>